<dbReference type="EMBL" id="LJIJ01001234">
    <property type="protein sequence ID" value="ODM92430.1"/>
    <property type="molecule type" value="Genomic_DNA"/>
</dbReference>
<dbReference type="GO" id="GO:0008198">
    <property type="term" value="F:ferrous iron binding"/>
    <property type="evidence" value="ECO:0007669"/>
    <property type="project" value="InterPro"/>
</dbReference>
<dbReference type="InterPro" id="IPR004183">
    <property type="entry name" value="Xdiol_dOase_suB"/>
</dbReference>
<reference evidence="2 3" key="1">
    <citation type="journal article" date="2016" name="Genome Biol. Evol.">
        <title>Gene Family Evolution Reflects Adaptation to Soil Environmental Stressors in the Genome of the Collembolan Orchesella cincta.</title>
        <authorList>
            <person name="Faddeeva-Vakhrusheva A."/>
            <person name="Derks M.F."/>
            <person name="Anvar S.Y."/>
            <person name="Agamennone V."/>
            <person name="Suring W."/>
            <person name="Smit S."/>
            <person name="van Straalen N.M."/>
            <person name="Roelofs D."/>
        </authorList>
    </citation>
    <scope>NUCLEOTIDE SEQUENCE [LARGE SCALE GENOMIC DNA]</scope>
    <source>
        <tissue evidence="2">Mixed pool</tissue>
    </source>
</reference>
<organism evidence="2 3">
    <name type="scientific">Orchesella cincta</name>
    <name type="common">Springtail</name>
    <name type="synonym">Podura cincta</name>
    <dbReference type="NCBI Taxonomy" id="48709"/>
    <lineage>
        <taxon>Eukaryota</taxon>
        <taxon>Metazoa</taxon>
        <taxon>Ecdysozoa</taxon>
        <taxon>Arthropoda</taxon>
        <taxon>Hexapoda</taxon>
        <taxon>Collembola</taxon>
        <taxon>Entomobryomorpha</taxon>
        <taxon>Entomobryoidea</taxon>
        <taxon>Orchesellidae</taxon>
        <taxon>Orchesellinae</taxon>
        <taxon>Orchesella</taxon>
    </lineage>
</organism>
<sequence length="329" mass="36535">MIVFLVFTSTSNNGLPLLPKRTDLRNTFVGFYVFPHGGITLDPAGMDYSEEPAFSKDSQQKSIQLHDAMQQAADELIKSKPDLIIFSTPHGFHLMDNHVILSTSTVYGTGGWIWSNFTAEFDIDTELSAILYAELKAADNNVDLMSLGGGGETLPILWAEVIPWYFIREAAAKANFPVPSAVYIGQPSHVNIDGLRDLGRDISKVALLREEFTTKKIAVVISGDLSHYHSNDTNSPYPYSPISKVFDKHMVSWAKMDRNAETAEASSKEILENAGGIQGQAGHCGYTGLTMLHGMIEELVHQDWNFKSHFYTYQTPTYFGMMVASWLPV</sequence>
<comment type="caution">
    <text evidence="2">The sequence shown here is derived from an EMBL/GenBank/DDBJ whole genome shotgun (WGS) entry which is preliminary data.</text>
</comment>
<dbReference type="Pfam" id="PF02900">
    <property type="entry name" value="LigB"/>
    <property type="match status" value="1"/>
</dbReference>
<keyword evidence="3" id="KW-1185">Reference proteome</keyword>
<dbReference type="OrthoDB" id="2132071at2759"/>
<gene>
    <name evidence="2" type="ORF">Ocin01_14254</name>
</gene>
<dbReference type="Proteomes" id="UP000094527">
    <property type="component" value="Unassembled WGS sequence"/>
</dbReference>
<dbReference type="GO" id="GO:0016702">
    <property type="term" value="F:oxidoreductase activity, acting on single donors with incorporation of molecular oxygen, incorporation of two atoms of oxygen"/>
    <property type="evidence" value="ECO:0007669"/>
    <property type="project" value="UniProtKB-ARBA"/>
</dbReference>
<dbReference type="SUPFAM" id="SSF53213">
    <property type="entry name" value="LigB-like"/>
    <property type="match status" value="1"/>
</dbReference>
<feature type="domain" description="Extradiol ring-cleavage dioxygenase class III enzyme subunit B" evidence="1">
    <location>
        <begin position="55"/>
        <end position="311"/>
    </location>
</feature>
<dbReference type="OMA" id="DAQGICC"/>
<protein>
    <recommendedName>
        <fullName evidence="1">Extradiol ring-cleavage dioxygenase class III enzyme subunit B domain-containing protein</fullName>
    </recommendedName>
</protein>
<name>A0A1D2MHF5_ORCCI</name>
<accession>A0A1D2MHF5</accession>
<evidence type="ECO:0000313" key="3">
    <source>
        <dbReference type="Proteomes" id="UP000094527"/>
    </source>
</evidence>
<evidence type="ECO:0000259" key="1">
    <source>
        <dbReference type="Pfam" id="PF02900"/>
    </source>
</evidence>
<evidence type="ECO:0000313" key="2">
    <source>
        <dbReference type="EMBL" id="ODM92430.1"/>
    </source>
</evidence>
<proteinExistence type="predicted"/>
<dbReference type="AlphaFoldDB" id="A0A1D2MHF5"/>
<dbReference type="Gene3D" id="3.40.830.10">
    <property type="entry name" value="LigB-like"/>
    <property type="match status" value="1"/>
</dbReference>